<keyword evidence="3 6" id="KW-0460">Magnesium</keyword>
<comment type="pathway">
    <text evidence="6">Quinol/quinone metabolism; 1,4-dihydroxy-2-naphthoate biosynthesis; 1,4-dihydroxy-2-naphthoate from chorismate: step 2/7.</text>
</comment>
<evidence type="ECO:0000313" key="10">
    <source>
        <dbReference type="Proteomes" id="UP000576082"/>
    </source>
</evidence>
<accession>A0A7X9RYF6</accession>
<proteinExistence type="inferred from homology"/>
<protein>
    <recommendedName>
        <fullName evidence="6">2-succinyl-5-enolpyruvyl-6-hydroxy-3-cyclohexene-1-carboxylate synthase</fullName>
        <shortName evidence="6">SEPHCHC synthase</shortName>
        <ecNumber evidence="6">2.2.1.9</ecNumber>
    </recommendedName>
    <alternativeName>
        <fullName evidence="6">Menaquinone biosynthesis protein MenD</fullName>
    </alternativeName>
</protein>
<comment type="catalytic activity">
    <reaction evidence="6">
        <text>isochorismate + 2-oxoglutarate + H(+) = 5-enolpyruvoyl-6-hydroxy-2-succinyl-cyclohex-3-ene-1-carboxylate + CO2</text>
        <dbReference type="Rhea" id="RHEA:25593"/>
        <dbReference type="ChEBI" id="CHEBI:15378"/>
        <dbReference type="ChEBI" id="CHEBI:16526"/>
        <dbReference type="ChEBI" id="CHEBI:16810"/>
        <dbReference type="ChEBI" id="CHEBI:29780"/>
        <dbReference type="ChEBI" id="CHEBI:58818"/>
        <dbReference type="EC" id="2.2.1.9"/>
    </reaction>
</comment>
<comment type="similarity">
    <text evidence="6">Belongs to the TPP enzyme family. MenD subfamily.</text>
</comment>
<keyword evidence="10" id="KW-1185">Reference proteome</keyword>
<evidence type="ECO:0000256" key="6">
    <source>
        <dbReference type="HAMAP-Rule" id="MF_01659"/>
    </source>
</evidence>
<reference evidence="9 10" key="1">
    <citation type="submission" date="2020-04" db="EMBL/GenBank/DDBJ databases">
        <title>Flammeovirga sp. SR4, a novel species isolated from seawater.</title>
        <authorList>
            <person name="Wang X."/>
        </authorList>
    </citation>
    <scope>NUCLEOTIDE SEQUENCE [LARGE SCALE GENOMIC DNA]</scope>
    <source>
        <strain evidence="9 10">ATCC 23126</strain>
    </source>
</reference>
<evidence type="ECO:0000256" key="4">
    <source>
        <dbReference type="ARBA" id="ARBA00023052"/>
    </source>
</evidence>
<gene>
    <name evidence="6 9" type="primary">menD</name>
    <name evidence="9" type="ORF">HHU12_23660</name>
</gene>
<evidence type="ECO:0000256" key="3">
    <source>
        <dbReference type="ARBA" id="ARBA00022842"/>
    </source>
</evidence>
<dbReference type="EMBL" id="JABANE010000081">
    <property type="protein sequence ID" value="NME70985.1"/>
    <property type="molecule type" value="Genomic_DNA"/>
</dbReference>
<comment type="subunit">
    <text evidence="6">Homodimer.</text>
</comment>
<dbReference type="CDD" id="cd07037">
    <property type="entry name" value="TPP_PYR_MenD"/>
    <property type="match status" value="1"/>
</dbReference>
<dbReference type="PIRSF" id="PIRSF004983">
    <property type="entry name" value="MenD"/>
    <property type="match status" value="1"/>
</dbReference>
<keyword evidence="5 6" id="KW-0464">Manganese</keyword>
<dbReference type="InterPro" id="IPR029061">
    <property type="entry name" value="THDP-binding"/>
</dbReference>
<dbReference type="GO" id="GO:0000287">
    <property type="term" value="F:magnesium ion binding"/>
    <property type="evidence" value="ECO:0007669"/>
    <property type="project" value="UniProtKB-UniRule"/>
</dbReference>
<dbReference type="UniPathway" id="UPA00079"/>
<comment type="cofactor">
    <cofactor evidence="6">
        <name>thiamine diphosphate</name>
        <dbReference type="ChEBI" id="CHEBI:58937"/>
    </cofactor>
    <text evidence="6">Binds 1 thiamine pyrophosphate per subunit.</text>
</comment>
<dbReference type="InterPro" id="IPR004433">
    <property type="entry name" value="MenaQ_synth_MenD"/>
</dbReference>
<evidence type="ECO:0000256" key="5">
    <source>
        <dbReference type="ARBA" id="ARBA00023211"/>
    </source>
</evidence>
<dbReference type="Proteomes" id="UP000576082">
    <property type="component" value="Unassembled WGS sequence"/>
</dbReference>
<keyword evidence="6" id="KW-0474">Menaquinone biosynthesis</keyword>
<dbReference type="UniPathway" id="UPA01057">
    <property type="reaction ID" value="UER00164"/>
</dbReference>
<dbReference type="SUPFAM" id="SSF52518">
    <property type="entry name" value="Thiamin diphosphate-binding fold (THDP-binding)"/>
    <property type="match status" value="2"/>
</dbReference>
<keyword evidence="1 6" id="KW-0808">Transferase</keyword>
<sequence>MGHNKSELLHEVGQLVAQLSLMGVKDVVLSPGSRVAPLALAFARHPDINTLSVSDERSAAFVAMGIAQQTESPVVIACTSGTAALNYTPAITEAYYQRIPVIVITADRPTEWIDQWDGQTIRQNNIFGNHIKRSFQMPDDLSHADAKWYKERIANEALNEALSYPQGPVHINWPLREPFYPDAEEQFDFDASSIRIRKELSSEPYLEEEVWEEELIPLLQQNKKILIVAGQSQLDKEVEESLSALPFPVVSDVISNYGHLENATVHQDVFLTPEKNKDLQPDILITFGKSVISKNLKLFLRNNKPLEHWHIQEAGDVPDPFMSLTKVIRSSEALFFDQLNSINFEEEEYIEFLTNWKENNDRVKAQKADFFELLSFSELEVVNHLINSLPENSTLHLANSMSVRYANFIGVEREDVKVFANRGTSGIDGSTSTAIGHAIANPDELHFLLTGDLAFFYDRNAFWNNYLPSNLKVVLLNNHGGVIFRMIDGPARQPELGEYFETEQRTSAKYLAEEYKLKHWEINSREEFYYTFDEFIQPNSQACIYEVKSKKEISKNTFKAFKREGMK</sequence>
<feature type="domain" description="Thiamine pyrophosphate enzyme N-terminal TPP-binding" evidence="7">
    <location>
        <begin position="15"/>
        <end position="121"/>
    </location>
</feature>
<dbReference type="HAMAP" id="MF_01659">
    <property type="entry name" value="MenD"/>
    <property type="match status" value="1"/>
</dbReference>
<dbReference type="RefSeq" id="WP_169659207.1">
    <property type="nucleotide sequence ID" value="NZ_JABANE010000081.1"/>
</dbReference>
<dbReference type="GO" id="GO:0030976">
    <property type="term" value="F:thiamine pyrophosphate binding"/>
    <property type="evidence" value="ECO:0007669"/>
    <property type="project" value="UniProtKB-UniRule"/>
</dbReference>
<keyword evidence="4 6" id="KW-0786">Thiamine pyrophosphate</keyword>
<dbReference type="AlphaFoldDB" id="A0A7X9RYF6"/>
<comment type="pathway">
    <text evidence="6">Quinol/quinone metabolism; menaquinone biosynthesis.</text>
</comment>
<evidence type="ECO:0000256" key="1">
    <source>
        <dbReference type="ARBA" id="ARBA00022679"/>
    </source>
</evidence>
<dbReference type="Gene3D" id="3.40.50.970">
    <property type="match status" value="2"/>
</dbReference>
<dbReference type="CDD" id="cd02009">
    <property type="entry name" value="TPP_SHCHC_synthase"/>
    <property type="match status" value="1"/>
</dbReference>
<name>A0A7X9RYF6_9BACT</name>
<evidence type="ECO:0000259" key="8">
    <source>
        <dbReference type="Pfam" id="PF16582"/>
    </source>
</evidence>
<dbReference type="GO" id="GO:0070204">
    <property type="term" value="F:2-succinyl-5-enolpyruvyl-6-hydroxy-3-cyclohexene-1-carboxylic-acid synthase activity"/>
    <property type="evidence" value="ECO:0007669"/>
    <property type="project" value="UniProtKB-UniRule"/>
</dbReference>
<dbReference type="Pfam" id="PF16582">
    <property type="entry name" value="TPP_enzyme_M_2"/>
    <property type="match status" value="1"/>
</dbReference>
<comment type="function">
    <text evidence="6">Catalyzes the thiamine diphosphate-dependent decarboxylation of 2-oxoglutarate and the subsequent addition of the resulting succinic semialdehyde-thiamine pyrophosphate anion to isochorismate to yield 2-succinyl-5-enolpyruvyl-6-hydroxy-3-cyclohexene-1-carboxylate (SEPHCHC).</text>
</comment>
<dbReference type="Pfam" id="PF02776">
    <property type="entry name" value="TPP_enzyme_N"/>
    <property type="match status" value="1"/>
</dbReference>
<evidence type="ECO:0000256" key="2">
    <source>
        <dbReference type="ARBA" id="ARBA00022723"/>
    </source>
</evidence>
<keyword evidence="2 6" id="KW-0479">Metal-binding</keyword>
<dbReference type="PANTHER" id="PTHR42916">
    <property type="entry name" value="2-SUCCINYL-5-ENOLPYRUVYL-6-HYDROXY-3-CYCLOHEXENE-1-CARBOXYLATE SYNTHASE"/>
    <property type="match status" value="1"/>
</dbReference>
<dbReference type="GO" id="GO:0030145">
    <property type="term" value="F:manganese ion binding"/>
    <property type="evidence" value="ECO:0007669"/>
    <property type="project" value="UniProtKB-UniRule"/>
</dbReference>
<dbReference type="EC" id="2.2.1.9" evidence="6"/>
<organism evidence="9 10">
    <name type="scientific">Flammeovirga aprica JL-4</name>
    <dbReference type="NCBI Taxonomy" id="694437"/>
    <lineage>
        <taxon>Bacteria</taxon>
        <taxon>Pseudomonadati</taxon>
        <taxon>Bacteroidota</taxon>
        <taxon>Cytophagia</taxon>
        <taxon>Cytophagales</taxon>
        <taxon>Flammeovirgaceae</taxon>
        <taxon>Flammeovirga</taxon>
    </lineage>
</organism>
<dbReference type="PANTHER" id="PTHR42916:SF1">
    <property type="entry name" value="PROTEIN PHYLLO, CHLOROPLASTIC"/>
    <property type="match status" value="1"/>
</dbReference>
<evidence type="ECO:0000259" key="7">
    <source>
        <dbReference type="Pfam" id="PF02776"/>
    </source>
</evidence>
<feature type="domain" description="Menaquinone biosynthesis protein MenD middle" evidence="8">
    <location>
        <begin position="209"/>
        <end position="396"/>
    </location>
</feature>
<dbReference type="NCBIfam" id="TIGR00173">
    <property type="entry name" value="menD"/>
    <property type="match status" value="1"/>
</dbReference>
<evidence type="ECO:0000313" key="9">
    <source>
        <dbReference type="EMBL" id="NME70985.1"/>
    </source>
</evidence>
<comment type="caution">
    <text evidence="9">The sequence shown here is derived from an EMBL/GenBank/DDBJ whole genome shotgun (WGS) entry which is preliminary data.</text>
</comment>
<comment type="cofactor">
    <cofactor evidence="6">
        <name>Mg(2+)</name>
        <dbReference type="ChEBI" id="CHEBI:18420"/>
    </cofactor>
    <cofactor evidence="6">
        <name>Mn(2+)</name>
        <dbReference type="ChEBI" id="CHEBI:29035"/>
    </cofactor>
</comment>
<dbReference type="Gene3D" id="3.40.50.1220">
    <property type="entry name" value="TPP-binding domain"/>
    <property type="match status" value="1"/>
</dbReference>
<dbReference type="InterPro" id="IPR012001">
    <property type="entry name" value="Thiamin_PyroP_enz_TPP-bd_dom"/>
</dbReference>
<dbReference type="GO" id="GO:0009234">
    <property type="term" value="P:menaquinone biosynthetic process"/>
    <property type="evidence" value="ECO:0007669"/>
    <property type="project" value="UniProtKB-UniRule"/>
</dbReference>
<dbReference type="InterPro" id="IPR032264">
    <property type="entry name" value="MenD_middle"/>
</dbReference>